<evidence type="ECO:0000256" key="8">
    <source>
        <dbReference type="ARBA" id="ARBA00022448"/>
    </source>
</evidence>
<dbReference type="eggNOG" id="KOG3882">
    <property type="taxonomic scope" value="Eukaryota"/>
</dbReference>
<evidence type="ECO:0000256" key="12">
    <source>
        <dbReference type="ARBA" id="ARBA00022753"/>
    </source>
</evidence>
<evidence type="ECO:0000313" key="24">
    <source>
        <dbReference type="EMBL" id="EDO47593.1"/>
    </source>
</evidence>
<reference evidence="24 25" key="1">
    <citation type="journal article" date="2007" name="Science">
        <title>Sea anemone genome reveals ancestral eumetazoan gene repertoire and genomic organization.</title>
        <authorList>
            <person name="Putnam N.H."/>
            <person name="Srivastava M."/>
            <person name="Hellsten U."/>
            <person name="Dirks B."/>
            <person name="Chapman J."/>
            <person name="Salamov A."/>
            <person name="Terry A."/>
            <person name="Shapiro H."/>
            <person name="Lindquist E."/>
            <person name="Kapitonov V.V."/>
            <person name="Jurka J."/>
            <person name="Genikhovich G."/>
            <person name="Grigoriev I.V."/>
            <person name="Lucas S.M."/>
            <person name="Steele R.E."/>
            <person name="Finnerty J.R."/>
            <person name="Technau U."/>
            <person name="Martindale M.Q."/>
            <person name="Rokhsar D.S."/>
        </authorList>
    </citation>
    <scope>NUCLEOTIDE SEQUENCE [LARGE SCALE GENOMIC DNA]</scope>
    <source>
        <strain evidence="25">CH2 X CH6</strain>
    </source>
</reference>
<evidence type="ECO:0000256" key="9">
    <source>
        <dbReference type="ARBA" id="ARBA00022475"/>
    </source>
</evidence>
<feature type="transmembrane region" description="Helical" evidence="23">
    <location>
        <begin position="207"/>
        <end position="232"/>
    </location>
</feature>
<dbReference type="GO" id="GO:0005886">
    <property type="term" value="C:plasma membrane"/>
    <property type="evidence" value="ECO:0000318"/>
    <property type="project" value="GO_Central"/>
</dbReference>
<dbReference type="PRINTS" id="PR00259">
    <property type="entry name" value="TMFOUR"/>
</dbReference>
<keyword evidence="10" id="KW-0964">Secreted</keyword>
<dbReference type="STRING" id="45351.A7RLE9"/>
<proteinExistence type="inferred from homology"/>
<evidence type="ECO:0000256" key="13">
    <source>
        <dbReference type="ARBA" id="ARBA00022927"/>
    </source>
</evidence>
<dbReference type="Gene3D" id="1.10.1450.10">
    <property type="entry name" value="Tetraspanin"/>
    <property type="match status" value="1"/>
</dbReference>
<accession>A7RLE9</accession>
<feature type="transmembrane region" description="Helical" evidence="23">
    <location>
        <begin position="54"/>
        <end position="76"/>
    </location>
</feature>
<evidence type="ECO:0000256" key="6">
    <source>
        <dbReference type="ARBA" id="ARBA00004656"/>
    </source>
</evidence>
<dbReference type="PANTHER" id="PTHR19282">
    <property type="entry name" value="TETRASPANIN"/>
    <property type="match status" value="1"/>
</dbReference>
<dbReference type="GO" id="GO:0005765">
    <property type="term" value="C:lysosomal membrane"/>
    <property type="evidence" value="ECO:0007669"/>
    <property type="project" value="UniProtKB-SubCell"/>
</dbReference>
<evidence type="ECO:0000256" key="19">
    <source>
        <dbReference type="ARBA" id="ARBA00023288"/>
    </source>
</evidence>
<keyword evidence="18" id="KW-0458">Lysosome</keyword>
<dbReference type="GO" id="GO:0015031">
    <property type="term" value="P:protein transport"/>
    <property type="evidence" value="ECO:0007669"/>
    <property type="project" value="UniProtKB-KW"/>
</dbReference>
<dbReference type="GO" id="GO:0005576">
    <property type="term" value="C:extracellular region"/>
    <property type="evidence" value="ECO:0007669"/>
    <property type="project" value="UniProtKB-SubCell"/>
</dbReference>
<evidence type="ECO:0000256" key="4">
    <source>
        <dbReference type="ARBA" id="ARBA00004613"/>
    </source>
</evidence>
<evidence type="ECO:0000256" key="20">
    <source>
        <dbReference type="ARBA" id="ARBA00043922"/>
    </source>
</evidence>
<dbReference type="Proteomes" id="UP000001593">
    <property type="component" value="Unassembled WGS sequence"/>
</dbReference>
<evidence type="ECO:0000256" key="22">
    <source>
        <dbReference type="PIRSR" id="PIRSR002419-1"/>
    </source>
</evidence>
<comment type="subcellular location">
    <subcellularLocation>
        <location evidence="5">Cell membrane</location>
        <topology evidence="5">Multi-pass membrane protein</topology>
    </subcellularLocation>
    <subcellularLocation>
        <location evidence="3">Cell surface</location>
    </subcellularLocation>
    <subcellularLocation>
        <location evidence="1">Late endosome membrane</location>
        <topology evidence="1">Multi-pass membrane protein</topology>
    </subcellularLocation>
    <subcellularLocation>
        <location evidence="6">Lysosome membrane</location>
    </subcellularLocation>
    <subcellularLocation>
        <location evidence="2">Melanosome</location>
    </subcellularLocation>
    <subcellularLocation>
        <location evidence="23">Membrane</location>
        <topology evidence="23">Multi-pass membrane protein</topology>
    </subcellularLocation>
    <subcellularLocation>
        <location evidence="4">Secreted</location>
    </subcellularLocation>
</comment>
<dbReference type="EMBL" id="DS469518">
    <property type="protein sequence ID" value="EDO47593.1"/>
    <property type="molecule type" value="Genomic_DNA"/>
</dbReference>
<evidence type="ECO:0000256" key="5">
    <source>
        <dbReference type="ARBA" id="ARBA00004651"/>
    </source>
</evidence>
<dbReference type="FunFam" id="1.10.1450.10:FF:000019">
    <property type="entry name" value="Tetraspanin"/>
    <property type="match status" value="1"/>
</dbReference>
<feature type="disulfide bond" evidence="22">
    <location>
        <begin position="147"/>
        <end position="181"/>
    </location>
</feature>
<comment type="similarity">
    <text evidence="7 23">Belongs to the tetraspanin (TM4SF) family.</text>
</comment>
<keyword evidence="13" id="KW-0653">Protein transport</keyword>
<keyword evidence="16" id="KW-0564">Palmitate</keyword>
<evidence type="ECO:0000256" key="17">
    <source>
        <dbReference type="ARBA" id="ARBA00023180"/>
    </source>
</evidence>
<dbReference type="KEGG" id="nve:5519785"/>
<dbReference type="GO" id="GO:0009986">
    <property type="term" value="C:cell surface"/>
    <property type="evidence" value="ECO:0007669"/>
    <property type="project" value="UniProtKB-SubCell"/>
</dbReference>
<dbReference type="PIRSF" id="PIRSF002419">
    <property type="entry name" value="Tetraspanin"/>
    <property type="match status" value="1"/>
</dbReference>
<evidence type="ECO:0000256" key="7">
    <source>
        <dbReference type="ARBA" id="ARBA00006840"/>
    </source>
</evidence>
<evidence type="ECO:0000256" key="14">
    <source>
        <dbReference type="ARBA" id="ARBA00022989"/>
    </source>
</evidence>
<keyword evidence="11 23" id="KW-0812">Transmembrane</keyword>
<dbReference type="InterPro" id="IPR018499">
    <property type="entry name" value="Tetraspanin/Peripherin"/>
</dbReference>
<dbReference type="InParanoid" id="A7RLE9"/>
<organism evidence="24 25">
    <name type="scientific">Nematostella vectensis</name>
    <name type="common">Starlet sea anemone</name>
    <dbReference type="NCBI Taxonomy" id="45351"/>
    <lineage>
        <taxon>Eukaryota</taxon>
        <taxon>Metazoa</taxon>
        <taxon>Cnidaria</taxon>
        <taxon>Anthozoa</taxon>
        <taxon>Hexacorallia</taxon>
        <taxon>Actiniaria</taxon>
        <taxon>Edwardsiidae</taxon>
        <taxon>Nematostella</taxon>
    </lineage>
</organism>
<comment type="function">
    <text evidence="20">Functions as a cell surface receptor for TIMP1 and plays a role in the activation of cellular signaling cascades. Plays a role in the activation of ITGB1 and integrin signaling, leading to the activation of AKT, FAK/PTK2 and MAP kinases. Promotes cell survival, reorganization of the actin cytoskeleton, cell adhesion, spreading and migration, via its role in the activation of AKT and FAK/PTK2. Plays a role in VEGFA signaling via its role in regulating the internalization of KDR/VEGFR2. Plays a role in intracellular vesicular transport processes, and is required for normal trafficking of the PMEL luminal domain that is essential for the development and maturation of melanocytes. Plays a role in the adhesion of leukocytes onto endothelial cells via its role in the regulation of SELP trafficking. May play a role in mast cell degranulation in response to Ms4a2/FceRI stimulation, but not in mast cell degranulation in response to other stimuli.</text>
</comment>
<dbReference type="SUPFAM" id="SSF48652">
    <property type="entry name" value="Tetraspanin"/>
    <property type="match status" value="1"/>
</dbReference>
<feature type="transmembrane region" description="Helical" evidence="23">
    <location>
        <begin position="83"/>
        <end position="107"/>
    </location>
</feature>
<dbReference type="OMA" id="KWANSTA"/>
<dbReference type="PANTHER" id="PTHR19282:SF527">
    <property type="entry name" value="TETRASPANIN"/>
    <property type="match status" value="1"/>
</dbReference>
<dbReference type="OrthoDB" id="5969951at2759"/>
<feature type="transmembrane region" description="Helical" evidence="23">
    <location>
        <begin position="12"/>
        <end position="34"/>
    </location>
</feature>
<evidence type="ECO:0000313" key="25">
    <source>
        <dbReference type="Proteomes" id="UP000001593"/>
    </source>
</evidence>
<evidence type="ECO:0000256" key="2">
    <source>
        <dbReference type="ARBA" id="ARBA00004223"/>
    </source>
</evidence>
<keyword evidence="12" id="KW-0967">Endosome</keyword>
<dbReference type="GO" id="GO:0030154">
    <property type="term" value="P:cell differentiation"/>
    <property type="evidence" value="ECO:0007669"/>
    <property type="project" value="UniProtKB-ARBA"/>
</dbReference>
<sequence>MAMEGAAKCIKRTLFFFNFIFFLAGLGLMAVGIYVQLKTGDYIDLQSVKYATGYIIVIAAGALIALISFFGCCGAIKESRCLLAAFFTLLFIILATEAAGTALGFVYRDKVNQKLRQDMNNTLDSYGQKGKEGITLAYDLIQKMEKCCGINGYEDWQQTPFANGSSTLVPDSCCKKETKDCGSNFAQDDINTKGCLGTIMKLLKDNLMIVGGVGVGVAVIQILAMTFAMVLICKIGAQSEYA</sequence>
<keyword evidence="25" id="KW-1185">Reference proteome</keyword>
<gene>
    <name evidence="24" type="ORF">NEMVEDRAFT_v1g198816</name>
</gene>
<dbReference type="InterPro" id="IPR000301">
    <property type="entry name" value="Tetraspanin_animals"/>
</dbReference>
<evidence type="ECO:0000256" key="21">
    <source>
        <dbReference type="ARBA" id="ARBA00046382"/>
    </source>
</evidence>
<dbReference type="HOGENOM" id="CLU_055524_6_1_1"/>
<dbReference type="AlphaFoldDB" id="A7RLE9"/>
<dbReference type="InterPro" id="IPR008952">
    <property type="entry name" value="Tetraspanin_EC2_sf"/>
</dbReference>
<evidence type="ECO:0000256" key="16">
    <source>
        <dbReference type="ARBA" id="ARBA00023139"/>
    </source>
</evidence>
<evidence type="ECO:0000256" key="3">
    <source>
        <dbReference type="ARBA" id="ARBA00004241"/>
    </source>
</evidence>
<evidence type="ECO:0000256" key="10">
    <source>
        <dbReference type="ARBA" id="ARBA00022525"/>
    </source>
</evidence>
<keyword evidence="8" id="KW-0813">Transport</keyword>
<dbReference type="GO" id="GO:0031902">
    <property type="term" value="C:late endosome membrane"/>
    <property type="evidence" value="ECO:0007669"/>
    <property type="project" value="UniProtKB-SubCell"/>
</dbReference>
<name>A7RLE9_NEMVE</name>
<protein>
    <recommendedName>
        <fullName evidence="23">Tetraspanin</fullName>
    </recommendedName>
</protein>
<keyword evidence="14 23" id="KW-1133">Transmembrane helix</keyword>
<dbReference type="Pfam" id="PF00335">
    <property type="entry name" value="Tetraspanin"/>
    <property type="match status" value="1"/>
</dbReference>
<comment type="subunit">
    <text evidence="21">Interacts with TIMP1 and ITGB1 and recruits TIMP1 to ITGB1. Interacts with CD9. Identified in a complex with CD9 and ITGB3. Interacts with PMEL. Interacts with KDR/VEGFR2; identified in a complex with ITGB1 and KDR/VEGFR2 and is required to recruit KDR to ITGB1 complexes. Interacts with SYT7.</text>
</comment>
<keyword evidence="19" id="KW-0449">Lipoprotein</keyword>
<evidence type="ECO:0000256" key="23">
    <source>
        <dbReference type="RuleBase" id="RU361218"/>
    </source>
</evidence>
<keyword evidence="9" id="KW-1003">Cell membrane</keyword>
<evidence type="ECO:0000256" key="18">
    <source>
        <dbReference type="ARBA" id="ARBA00023228"/>
    </source>
</evidence>
<evidence type="ECO:0000256" key="1">
    <source>
        <dbReference type="ARBA" id="ARBA00004107"/>
    </source>
</evidence>
<evidence type="ECO:0000256" key="15">
    <source>
        <dbReference type="ARBA" id="ARBA00023136"/>
    </source>
</evidence>
<dbReference type="PhylomeDB" id="A7RLE9"/>
<keyword evidence="22" id="KW-1015">Disulfide bond</keyword>
<keyword evidence="17" id="KW-0325">Glycoprotein</keyword>
<keyword evidence="15 23" id="KW-0472">Membrane</keyword>
<evidence type="ECO:0000256" key="11">
    <source>
        <dbReference type="ARBA" id="ARBA00022692"/>
    </source>
</evidence>